<feature type="non-terminal residue" evidence="1">
    <location>
        <position position="157"/>
    </location>
</feature>
<evidence type="ECO:0000313" key="1">
    <source>
        <dbReference type="EMBL" id="RUS82349.1"/>
    </source>
</evidence>
<proteinExistence type="predicted"/>
<gene>
    <name evidence="1" type="ORF">EGW08_009902</name>
</gene>
<dbReference type="EMBL" id="RQTK01000290">
    <property type="protein sequence ID" value="RUS82349.1"/>
    <property type="molecule type" value="Genomic_DNA"/>
</dbReference>
<comment type="caution">
    <text evidence="1">The sequence shown here is derived from an EMBL/GenBank/DDBJ whole genome shotgun (WGS) entry which is preliminary data.</text>
</comment>
<evidence type="ECO:0000313" key="2">
    <source>
        <dbReference type="Proteomes" id="UP000271974"/>
    </source>
</evidence>
<protein>
    <submittedName>
        <fullName evidence="1">Uncharacterized protein</fullName>
    </submittedName>
</protein>
<feature type="non-terminal residue" evidence="1">
    <location>
        <position position="1"/>
    </location>
</feature>
<sequence length="157" mass="18376">VCYIKEWECRKAFRKETETKTNICKHVNDYYWCMVRDSCLDFMDKKQTFVDAAQVYLQNNDPDCVLDTNVTPSPEPGKQTSVTDSPISEDCDMQEWRCGKVFRKSVRAGNNTSETMCTHINEFYRCLMDASCLENTEERQRFTDETKAFMHKNAPDC</sequence>
<dbReference type="AlphaFoldDB" id="A0A3S1B8G0"/>
<accession>A0A3S1B8G0</accession>
<dbReference type="Proteomes" id="UP000271974">
    <property type="component" value="Unassembled WGS sequence"/>
</dbReference>
<keyword evidence="2" id="KW-1185">Reference proteome</keyword>
<reference evidence="1 2" key="1">
    <citation type="submission" date="2019-01" db="EMBL/GenBank/DDBJ databases">
        <title>A draft genome assembly of the solar-powered sea slug Elysia chlorotica.</title>
        <authorList>
            <person name="Cai H."/>
            <person name="Li Q."/>
            <person name="Fang X."/>
            <person name="Li J."/>
            <person name="Curtis N.E."/>
            <person name="Altenburger A."/>
            <person name="Shibata T."/>
            <person name="Feng M."/>
            <person name="Maeda T."/>
            <person name="Schwartz J.A."/>
            <person name="Shigenobu S."/>
            <person name="Lundholm N."/>
            <person name="Nishiyama T."/>
            <person name="Yang H."/>
            <person name="Hasebe M."/>
            <person name="Li S."/>
            <person name="Pierce S.K."/>
            <person name="Wang J."/>
        </authorList>
    </citation>
    <scope>NUCLEOTIDE SEQUENCE [LARGE SCALE GENOMIC DNA]</scope>
    <source>
        <strain evidence="1">EC2010</strain>
        <tissue evidence="1">Whole organism of an adult</tissue>
    </source>
</reference>
<name>A0A3S1B8G0_ELYCH</name>
<organism evidence="1 2">
    <name type="scientific">Elysia chlorotica</name>
    <name type="common">Eastern emerald elysia</name>
    <name type="synonym">Sea slug</name>
    <dbReference type="NCBI Taxonomy" id="188477"/>
    <lineage>
        <taxon>Eukaryota</taxon>
        <taxon>Metazoa</taxon>
        <taxon>Spiralia</taxon>
        <taxon>Lophotrochozoa</taxon>
        <taxon>Mollusca</taxon>
        <taxon>Gastropoda</taxon>
        <taxon>Heterobranchia</taxon>
        <taxon>Euthyneura</taxon>
        <taxon>Panpulmonata</taxon>
        <taxon>Sacoglossa</taxon>
        <taxon>Placobranchoidea</taxon>
        <taxon>Plakobranchidae</taxon>
        <taxon>Elysia</taxon>
    </lineage>
</organism>